<name>A0A6H5IRS0_9HYME</name>
<dbReference type="GO" id="GO:0005737">
    <property type="term" value="C:cytoplasm"/>
    <property type="evidence" value="ECO:0007669"/>
    <property type="project" value="TreeGrafter"/>
</dbReference>
<proteinExistence type="predicted"/>
<feature type="region of interest" description="Disordered" evidence="1">
    <location>
        <begin position="844"/>
        <end position="954"/>
    </location>
</feature>
<keyword evidence="3" id="KW-1185">Reference proteome</keyword>
<feature type="compositionally biased region" description="Basic and acidic residues" evidence="1">
    <location>
        <begin position="943"/>
        <end position="954"/>
    </location>
</feature>
<feature type="compositionally biased region" description="Polar residues" evidence="1">
    <location>
        <begin position="845"/>
        <end position="857"/>
    </location>
</feature>
<feature type="compositionally biased region" description="Low complexity" evidence="1">
    <location>
        <begin position="569"/>
        <end position="578"/>
    </location>
</feature>
<feature type="compositionally biased region" description="Polar residues" evidence="1">
    <location>
        <begin position="330"/>
        <end position="339"/>
    </location>
</feature>
<feature type="compositionally biased region" description="Polar residues" evidence="1">
    <location>
        <begin position="591"/>
        <end position="601"/>
    </location>
</feature>
<organism evidence="2 3">
    <name type="scientific">Trichogramma brassicae</name>
    <dbReference type="NCBI Taxonomy" id="86971"/>
    <lineage>
        <taxon>Eukaryota</taxon>
        <taxon>Metazoa</taxon>
        <taxon>Ecdysozoa</taxon>
        <taxon>Arthropoda</taxon>
        <taxon>Hexapoda</taxon>
        <taxon>Insecta</taxon>
        <taxon>Pterygota</taxon>
        <taxon>Neoptera</taxon>
        <taxon>Endopterygota</taxon>
        <taxon>Hymenoptera</taxon>
        <taxon>Apocrita</taxon>
        <taxon>Proctotrupomorpha</taxon>
        <taxon>Chalcidoidea</taxon>
        <taxon>Trichogrammatidae</taxon>
        <taxon>Trichogramma</taxon>
    </lineage>
</organism>
<dbReference type="EMBL" id="CADCXV010000852">
    <property type="protein sequence ID" value="CAB0037399.1"/>
    <property type="molecule type" value="Genomic_DNA"/>
</dbReference>
<dbReference type="AlphaFoldDB" id="A0A6H5IRS0"/>
<feature type="region of interest" description="Disordered" evidence="1">
    <location>
        <begin position="553"/>
        <end position="606"/>
    </location>
</feature>
<reference evidence="2 3" key="1">
    <citation type="submission" date="2020-02" db="EMBL/GenBank/DDBJ databases">
        <authorList>
            <person name="Ferguson B K."/>
        </authorList>
    </citation>
    <scope>NUCLEOTIDE SEQUENCE [LARGE SCALE GENOMIC DNA]</scope>
</reference>
<feature type="compositionally biased region" description="Low complexity" evidence="1">
    <location>
        <begin position="631"/>
        <end position="642"/>
    </location>
</feature>
<feature type="region of interest" description="Disordered" evidence="1">
    <location>
        <begin position="619"/>
        <end position="642"/>
    </location>
</feature>
<feature type="compositionally biased region" description="Basic residues" evidence="1">
    <location>
        <begin position="343"/>
        <end position="366"/>
    </location>
</feature>
<evidence type="ECO:0000313" key="3">
    <source>
        <dbReference type="Proteomes" id="UP000479190"/>
    </source>
</evidence>
<dbReference type="OrthoDB" id="2272012at2759"/>
<feature type="compositionally biased region" description="Low complexity" evidence="1">
    <location>
        <begin position="883"/>
        <end position="916"/>
    </location>
</feature>
<feature type="compositionally biased region" description="Pro residues" evidence="1">
    <location>
        <begin position="240"/>
        <end position="249"/>
    </location>
</feature>
<gene>
    <name evidence="2" type="ORF">TBRA_LOCUS9229</name>
</gene>
<dbReference type="Proteomes" id="UP000479190">
    <property type="component" value="Unassembled WGS sequence"/>
</dbReference>
<feature type="region of interest" description="Disordered" evidence="1">
    <location>
        <begin position="755"/>
        <end position="777"/>
    </location>
</feature>
<dbReference type="PANTHER" id="PTHR45872:SF2">
    <property type="entry name" value="RHO GUANINE NUCLEOTIDE EXCHANGE FACTOR 2, ISOFORM D"/>
    <property type="match status" value="1"/>
</dbReference>
<evidence type="ECO:0000256" key="1">
    <source>
        <dbReference type="SAM" id="MobiDB-lite"/>
    </source>
</evidence>
<feature type="region of interest" description="Disordered" evidence="1">
    <location>
        <begin position="285"/>
        <end position="311"/>
    </location>
</feature>
<feature type="region of interest" description="Disordered" evidence="1">
    <location>
        <begin position="329"/>
        <end position="371"/>
    </location>
</feature>
<evidence type="ECO:0000313" key="2">
    <source>
        <dbReference type="EMBL" id="CAB0037399.1"/>
    </source>
</evidence>
<dbReference type="GO" id="GO:0001664">
    <property type="term" value="F:G protein-coupled receptor binding"/>
    <property type="evidence" value="ECO:0007669"/>
    <property type="project" value="TreeGrafter"/>
</dbReference>
<protein>
    <submittedName>
        <fullName evidence="2">Uncharacterized protein</fullName>
    </submittedName>
</protein>
<dbReference type="PANTHER" id="PTHR45872">
    <property type="entry name" value="RHO GUANINE NUCLEOTIDE EXCHANGE FACTOR 2, ISOFORM D"/>
    <property type="match status" value="1"/>
</dbReference>
<accession>A0A6H5IRS0</accession>
<feature type="region of interest" description="Disordered" evidence="1">
    <location>
        <begin position="210"/>
        <end position="259"/>
    </location>
</feature>
<dbReference type="GO" id="GO:0005085">
    <property type="term" value="F:guanyl-nucleotide exchange factor activity"/>
    <property type="evidence" value="ECO:0007669"/>
    <property type="project" value="TreeGrafter"/>
</dbReference>
<feature type="compositionally biased region" description="Low complexity" evidence="1">
    <location>
        <begin position="250"/>
        <end position="259"/>
    </location>
</feature>
<sequence>MSSIDSGTNRVVQKLFLHENFLCKMKEILAVVNCVVRLIESCRWSTPAFCTRSSSCLYSRWRTRAREFANAYTWAVMSKCRTQILECGAQTTEEEITSPRLVQVHSELGLLVRATPTYIYVYLYSRVRGCCSSAAARCVRVRAPVRNSKSGCLSSRAARAVGIHNCEVEERRYVPILLSAKNNSRGESGFSRPIPRRVHAVRCNDAKSCCSLSSGGGSCCDSETPPPLPSRKSLSTLSQSPPPLPPRPSPNNSLSSSINSSHMVFDQGRSYLTTATGSHNFFTQAATSSPLSGKHQRAKSSPEQLGNVSPAEASRRLIASESMGELAVGQSRTPTSPLTHQHSVGHHHQQQHHYHHQQHQHYHHRHSGIDLDDPCCGGSGFRTPPGTPPPPYPAPILADVSSSTLNEGITDNFTMTSSSRSMQSSLDAGTPGLGMIQQPIMSMEDDDMSDQEVAENNKVKIVYTNCNCVRSTSSSNTSLELACAAEQQVDSASSRVMKRVQERKTDEIWQKKREHACNASIGTAQRKQVKPKIKRVVSYGEYLGRSPAMLELQSPSNRGFLDSLKLSETDSPTQQQQQPEDEDSSPPDTPVCSSTPASSRQGRFGRSRILLNRKFKAKALRSTTAHRDKNSSSGSGSALSNAAVKGSSAIARVWDTIATVRWANRSPGSSVKRGGELIARLEKELKRDHADTTDSPAYAREDDRLKARRQRLYAEQRNFFHARNDVIDAFACLFLPFSLPKSAWASSSTGDHRGIGSASGCTGAAATSSATGSGSRSSIGGCGIGVIGSGVGCGAASANELRRISGFDHADSMDDPSSREDISEMKIFAQRSLSVRMAQGIAGKTSASVDETPSEDVNNLALPERRTRSESDCDGSGAFPGNSAGSSSNSSLSTRSLDSPSMSLEQVHPSASASWDSDVDVEADPPDWSQSVTEEVLASLSNTEKKRQEVINGE</sequence>
<dbReference type="GO" id="GO:0007186">
    <property type="term" value="P:G protein-coupled receptor signaling pathway"/>
    <property type="evidence" value="ECO:0007669"/>
    <property type="project" value="TreeGrafter"/>
</dbReference>